<evidence type="ECO:0000313" key="4">
    <source>
        <dbReference type="EMBL" id="EDP41764.1"/>
    </source>
</evidence>
<dbReference type="KEGG" id="mgl:MGL_3972"/>
<name>A8QC40_MALGO</name>
<evidence type="ECO:0000256" key="3">
    <source>
        <dbReference type="SAM" id="SignalP"/>
    </source>
</evidence>
<dbReference type="Proteomes" id="UP000008837">
    <property type="component" value="Unassembled WGS sequence"/>
</dbReference>
<dbReference type="EMBL" id="AAYY01000016">
    <property type="protein sequence ID" value="EDP41764.1"/>
    <property type="molecule type" value="Genomic_DNA"/>
</dbReference>
<dbReference type="Pfam" id="PF00545">
    <property type="entry name" value="Ribonuclease"/>
    <property type="match status" value="1"/>
</dbReference>
<proteinExistence type="predicted"/>
<evidence type="ECO:0000256" key="1">
    <source>
        <dbReference type="ARBA" id="ARBA00022722"/>
    </source>
</evidence>
<dbReference type="AlphaFoldDB" id="A8QC40"/>
<feature type="signal peptide" evidence="3">
    <location>
        <begin position="1"/>
        <end position="17"/>
    </location>
</feature>
<dbReference type="RefSeq" id="XP_001728978.1">
    <property type="nucleotide sequence ID" value="XM_001728926.1"/>
</dbReference>
<sequence>MKCVVLLSLAFAGISLATPVYRRSGVAHCGVNTGGDINVSSAAEQARNAPTDDHGRSYPHQFKNYEGLPMSNACSGASMMLELPVFADGHAYNIAHGEKPGAARVIYSADDHSLCAIVAHDSNDSNFHLCSY</sequence>
<protein>
    <submittedName>
        <fullName evidence="4">Uncharacterized protein</fullName>
    </submittedName>
</protein>
<dbReference type="Gene3D" id="3.10.450.30">
    <property type="entry name" value="Microbial ribonucleases"/>
    <property type="match status" value="1"/>
</dbReference>
<dbReference type="InParanoid" id="A8QC40"/>
<keyword evidence="5" id="KW-1185">Reference proteome</keyword>
<keyword evidence="1" id="KW-0540">Nuclease</keyword>
<keyword evidence="3" id="KW-0732">Signal</keyword>
<accession>A8QC40</accession>
<dbReference type="VEuPathDB" id="FungiDB:MGL_3972"/>
<feature type="chain" id="PRO_5002725239" evidence="3">
    <location>
        <begin position="18"/>
        <end position="132"/>
    </location>
</feature>
<evidence type="ECO:0000313" key="5">
    <source>
        <dbReference type="Proteomes" id="UP000008837"/>
    </source>
</evidence>
<dbReference type="GeneID" id="5853284"/>
<dbReference type="OrthoDB" id="5425539at2759"/>
<reference evidence="4 5" key="1">
    <citation type="journal article" date="2007" name="Proc. Natl. Acad. Sci. U.S.A.">
        <title>Dandruff-associated Malassezia genomes reveal convergent and divergent virulence traits shared with plant and human fungal pathogens.</title>
        <authorList>
            <person name="Xu J."/>
            <person name="Saunders C.W."/>
            <person name="Hu P."/>
            <person name="Grant R.A."/>
            <person name="Boekhout T."/>
            <person name="Kuramae E.E."/>
            <person name="Kronstad J.W."/>
            <person name="Deangelis Y.M."/>
            <person name="Reeder N.L."/>
            <person name="Johnstone K.R."/>
            <person name="Leland M."/>
            <person name="Fieno A.M."/>
            <person name="Begley W.M."/>
            <person name="Sun Y."/>
            <person name="Lacey M.P."/>
            <person name="Chaudhary T."/>
            <person name="Keough T."/>
            <person name="Chu L."/>
            <person name="Sears R."/>
            <person name="Yuan B."/>
            <person name="Dawson T.L.Jr."/>
        </authorList>
    </citation>
    <scope>NUCLEOTIDE SEQUENCE [LARGE SCALE GENOMIC DNA]</scope>
    <source>
        <strain evidence="5">ATCC MYA-4612 / CBS 7966</strain>
    </source>
</reference>
<dbReference type="SUPFAM" id="SSF53933">
    <property type="entry name" value="Microbial ribonucleases"/>
    <property type="match status" value="1"/>
</dbReference>
<dbReference type="OMA" id="SGYPHDF"/>
<comment type="caution">
    <text evidence="4">The sequence shown here is derived from an EMBL/GenBank/DDBJ whole genome shotgun (WGS) entry which is preliminary data.</text>
</comment>
<dbReference type="InterPro" id="IPR000026">
    <property type="entry name" value="N1-like"/>
</dbReference>
<keyword evidence="2" id="KW-0378">Hydrolase</keyword>
<organism evidence="4 5">
    <name type="scientific">Malassezia globosa (strain ATCC MYA-4612 / CBS 7966)</name>
    <name type="common">Dandruff-associated fungus</name>
    <dbReference type="NCBI Taxonomy" id="425265"/>
    <lineage>
        <taxon>Eukaryota</taxon>
        <taxon>Fungi</taxon>
        <taxon>Dikarya</taxon>
        <taxon>Basidiomycota</taxon>
        <taxon>Ustilaginomycotina</taxon>
        <taxon>Malasseziomycetes</taxon>
        <taxon>Malasseziales</taxon>
        <taxon>Malasseziaceae</taxon>
        <taxon>Malassezia</taxon>
    </lineage>
</organism>
<dbReference type="GO" id="GO:0016787">
    <property type="term" value="F:hydrolase activity"/>
    <property type="evidence" value="ECO:0007669"/>
    <property type="project" value="UniProtKB-KW"/>
</dbReference>
<dbReference type="GO" id="GO:0004521">
    <property type="term" value="F:RNA endonuclease activity"/>
    <property type="evidence" value="ECO:0007669"/>
    <property type="project" value="InterPro"/>
</dbReference>
<gene>
    <name evidence="4" type="ORF">MGL_3972</name>
</gene>
<dbReference type="InterPro" id="IPR016191">
    <property type="entry name" value="Ribonuclease/ribotoxin"/>
</dbReference>
<evidence type="ECO:0000256" key="2">
    <source>
        <dbReference type="ARBA" id="ARBA00022801"/>
    </source>
</evidence>
<dbReference type="GO" id="GO:0003723">
    <property type="term" value="F:RNA binding"/>
    <property type="evidence" value="ECO:0007669"/>
    <property type="project" value="InterPro"/>
</dbReference>